<proteinExistence type="predicted"/>
<feature type="compositionally biased region" description="Basic residues" evidence="1">
    <location>
        <begin position="53"/>
        <end position="69"/>
    </location>
</feature>
<reference evidence="3 4" key="2">
    <citation type="submission" date="2018-04" db="EMBL/GenBank/DDBJ databases">
        <title>OglaRS2 (Oryza glaberrima Reference Sequence Version 2).</title>
        <authorList>
            <person name="Zhang J."/>
            <person name="Kudrna D."/>
            <person name="Lee S."/>
            <person name="Talag J."/>
            <person name="Rajasekar S."/>
            <person name="Wing R.A."/>
        </authorList>
    </citation>
    <scope>NUCLEOTIDE SEQUENCE [LARGE SCALE GENOMIC DNA]</scope>
    <source>
        <strain evidence="3 4">cv. IRGC 96717</strain>
    </source>
</reference>
<evidence type="ECO:0000313" key="3">
    <source>
        <dbReference type="EnsemblPlants" id="ORGLA09G0164600.1"/>
    </source>
</evidence>
<feature type="chain" id="PRO_5003650456" evidence="2">
    <location>
        <begin position="17"/>
        <end position="118"/>
    </location>
</feature>
<protein>
    <submittedName>
        <fullName evidence="3">Uncharacterized protein</fullName>
    </submittedName>
</protein>
<evidence type="ECO:0000256" key="1">
    <source>
        <dbReference type="SAM" id="MobiDB-lite"/>
    </source>
</evidence>
<organism evidence="3 4">
    <name type="scientific">Oryza glaberrima</name>
    <name type="common">African rice</name>
    <dbReference type="NCBI Taxonomy" id="4538"/>
    <lineage>
        <taxon>Eukaryota</taxon>
        <taxon>Viridiplantae</taxon>
        <taxon>Streptophyta</taxon>
        <taxon>Embryophyta</taxon>
        <taxon>Tracheophyta</taxon>
        <taxon>Spermatophyta</taxon>
        <taxon>Magnoliopsida</taxon>
        <taxon>Liliopsida</taxon>
        <taxon>Poales</taxon>
        <taxon>Poaceae</taxon>
        <taxon>BOP clade</taxon>
        <taxon>Oryzoideae</taxon>
        <taxon>Oryzeae</taxon>
        <taxon>Oryzinae</taxon>
        <taxon>Oryza</taxon>
    </lineage>
</organism>
<reference evidence="3" key="1">
    <citation type="submission" date="2015-06" db="UniProtKB">
        <authorList>
            <consortium name="EnsemblPlants"/>
        </authorList>
    </citation>
    <scope>IDENTIFICATION</scope>
</reference>
<dbReference type="Gramene" id="ORGLA09G0164600.1">
    <property type="protein sequence ID" value="ORGLA09G0164600.1"/>
    <property type="gene ID" value="ORGLA09G0164600"/>
</dbReference>
<feature type="region of interest" description="Disordered" evidence="1">
    <location>
        <begin position="53"/>
        <end position="76"/>
    </location>
</feature>
<accession>I1QRG7</accession>
<name>I1QRG7_ORYGL</name>
<dbReference type="Proteomes" id="UP000007306">
    <property type="component" value="Chromosome 9"/>
</dbReference>
<dbReference type="AlphaFoldDB" id="I1QRG7"/>
<sequence length="118" mass="12891">FFPLFSLSLLCKLTGARREGSAVTAAGGGGVRARRLLRFLRLLVPLGRRGRARRRTRRPCQRRRRRVRAVGRGGGVPGARGEVPAVVARPSGAAARQHVRGWLVGFFSVCSFLVVESE</sequence>
<keyword evidence="4" id="KW-1185">Reference proteome</keyword>
<feature type="signal peptide" evidence="2">
    <location>
        <begin position="1"/>
        <end position="16"/>
    </location>
</feature>
<keyword evidence="2" id="KW-0732">Signal</keyword>
<evidence type="ECO:0000256" key="2">
    <source>
        <dbReference type="SAM" id="SignalP"/>
    </source>
</evidence>
<dbReference type="EnsemblPlants" id="ORGLA09G0164600.1">
    <property type="protein sequence ID" value="ORGLA09G0164600.1"/>
    <property type="gene ID" value="ORGLA09G0164600"/>
</dbReference>
<evidence type="ECO:0000313" key="4">
    <source>
        <dbReference type="Proteomes" id="UP000007306"/>
    </source>
</evidence>
<dbReference type="HOGENOM" id="CLU_2079075_0_0_1"/>